<dbReference type="GO" id="GO:0006955">
    <property type="term" value="P:immune response"/>
    <property type="evidence" value="ECO:0007669"/>
    <property type="project" value="TreeGrafter"/>
</dbReference>
<dbReference type="GO" id="GO:0016493">
    <property type="term" value="F:C-C chemokine receptor activity"/>
    <property type="evidence" value="ECO:0007669"/>
    <property type="project" value="TreeGrafter"/>
</dbReference>
<dbReference type="PRINTS" id="PR00237">
    <property type="entry name" value="GPCRRHODOPSN"/>
</dbReference>
<evidence type="ECO:0000256" key="7">
    <source>
        <dbReference type="ARBA" id="ARBA00023224"/>
    </source>
</evidence>
<comment type="subcellular location">
    <subcellularLocation>
        <location evidence="1">Membrane</location>
        <topology evidence="1">Multi-pass membrane protein</topology>
    </subcellularLocation>
</comment>
<keyword evidence="6" id="KW-0675">Receptor</keyword>
<keyword evidence="3 8" id="KW-1133">Transmembrane helix</keyword>
<keyword evidence="4" id="KW-0297">G-protein coupled receptor</keyword>
<reference evidence="10 11" key="1">
    <citation type="journal article" date="2016" name="MSphere">
        <title>Isolation and Characterization of a Novel Gammaherpesvirus from a Microbat Cell Line.</title>
        <authorList>
            <person name="Shabman R.S."/>
            <person name="Shrivastava S."/>
            <person name="Tsibane T."/>
            <person name="Attie O."/>
            <person name="Jayaprakash A."/>
            <person name="Mire C.E."/>
            <person name="Dilley K.E."/>
            <person name="Puri V."/>
            <person name="Stockwell T.B."/>
            <person name="Geisbert T.W."/>
            <person name="Sachidanandam R."/>
            <person name="Basler C.F."/>
        </authorList>
    </citation>
    <scope>NUCLEOTIDE SEQUENCE [LARGE SCALE GENOMIC DNA]</scope>
    <source>
        <strain evidence="10 11">My-HV8/Myotis velifer incautus/USA/FCGHV/2011</strain>
    </source>
</reference>
<evidence type="ECO:0000256" key="3">
    <source>
        <dbReference type="ARBA" id="ARBA00022989"/>
    </source>
</evidence>
<feature type="transmembrane region" description="Helical" evidence="8">
    <location>
        <begin position="156"/>
        <end position="172"/>
    </location>
</feature>
<dbReference type="GO" id="GO:0019957">
    <property type="term" value="F:C-C chemokine binding"/>
    <property type="evidence" value="ECO:0007669"/>
    <property type="project" value="TreeGrafter"/>
</dbReference>
<dbReference type="InterPro" id="IPR000276">
    <property type="entry name" value="GPCR_Rhodpsn"/>
</dbReference>
<evidence type="ECO:0000256" key="5">
    <source>
        <dbReference type="ARBA" id="ARBA00023136"/>
    </source>
</evidence>
<dbReference type="GO" id="GO:0060326">
    <property type="term" value="P:cell chemotaxis"/>
    <property type="evidence" value="ECO:0007669"/>
    <property type="project" value="TreeGrafter"/>
</dbReference>
<keyword evidence="2 8" id="KW-0812">Transmembrane</keyword>
<feature type="transmembrane region" description="Helical" evidence="8">
    <location>
        <begin position="47"/>
        <end position="68"/>
    </location>
</feature>
<feature type="transmembrane region" description="Helical" evidence="8">
    <location>
        <begin position="120"/>
        <end position="144"/>
    </location>
</feature>
<dbReference type="PANTHER" id="PTHR10489">
    <property type="entry name" value="CELL ADHESION MOLECULE"/>
    <property type="match status" value="1"/>
</dbReference>
<dbReference type="OrthoDB" id="20856at10239"/>
<keyword evidence="7" id="KW-0807">Transducer</keyword>
<keyword evidence="11" id="KW-1185">Reference proteome</keyword>
<evidence type="ECO:0000259" key="9">
    <source>
        <dbReference type="PROSITE" id="PS50262"/>
    </source>
</evidence>
<evidence type="ECO:0000256" key="8">
    <source>
        <dbReference type="SAM" id="Phobius"/>
    </source>
</evidence>
<dbReference type="KEGG" id="vg:26836992"/>
<dbReference type="InterPro" id="IPR017452">
    <property type="entry name" value="GPCR_Rhodpsn_7TM"/>
</dbReference>
<dbReference type="Proteomes" id="UP000207650">
    <property type="component" value="Segment"/>
</dbReference>
<evidence type="ECO:0000313" key="10">
    <source>
        <dbReference type="EMBL" id="AMA67429.1"/>
    </source>
</evidence>
<evidence type="ECO:0000256" key="2">
    <source>
        <dbReference type="ARBA" id="ARBA00022692"/>
    </source>
</evidence>
<feature type="transmembrane region" description="Helical" evidence="8">
    <location>
        <begin position="210"/>
        <end position="233"/>
    </location>
</feature>
<keyword evidence="5 8" id="KW-0472">Membrane</keyword>
<organism evidence="10 11">
    <name type="scientific">Vespertilionid gammaherpesvirus 1</name>
    <dbReference type="NCBI Taxonomy" id="2560830"/>
    <lineage>
        <taxon>Viruses</taxon>
        <taxon>Duplodnaviria</taxon>
        <taxon>Heunggongvirae</taxon>
        <taxon>Peploviricota</taxon>
        <taxon>Herviviricetes</taxon>
        <taxon>Herpesvirales</taxon>
        <taxon>Orthoherpesviridae</taxon>
        <taxon>Gammaherpesvirinae</taxon>
        <taxon>Percavirus</taxon>
        <taxon>Percavirus vespertilionidgamma1</taxon>
    </lineage>
</organism>
<dbReference type="PANTHER" id="PTHR10489:SF932">
    <property type="entry name" value="G-PROTEIN COUPLED RECEPTORS FAMILY 1 PROFILE DOMAIN-CONTAINING PROTEIN"/>
    <property type="match status" value="1"/>
</dbReference>
<name>A0A0X9Y7J7_9GAMA</name>
<dbReference type="SUPFAM" id="SSF81321">
    <property type="entry name" value="Family A G protein-coupled receptor-like"/>
    <property type="match status" value="1"/>
</dbReference>
<feature type="transmembrane region" description="Helical" evidence="8">
    <location>
        <begin position="289"/>
        <end position="310"/>
    </location>
</feature>
<dbReference type="PROSITE" id="PS50262">
    <property type="entry name" value="G_PROTEIN_RECEP_F1_2"/>
    <property type="match status" value="1"/>
</dbReference>
<dbReference type="GO" id="GO:0016020">
    <property type="term" value="C:membrane"/>
    <property type="evidence" value="ECO:0007669"/>
    <property type="project" value="UniProtKB-SubCell"/>
</dbReference>
<dbReference type="GO" id="GO:0007204">
    <property type="term" value="P:positive regulation of cytosolic calcium ion concentration"/>
    <property type="evidence" value="ECO:0007669"/>
    <property type="project" value="TreeGrafter"/>
</dbReference>
<feature type="transmembrane region" description="Helical" evidence="8">
    <location>
        <begin position="80"/>
        <end position="108"/>
    </location>
</feature>
<feature type="transmembrane region" description="Helical" evidence="8">
    <location>
        <begin position="245"/>
        <end position="263"/>
    </location>
</feature>
<dbReference type="EMBL" id="KU220026">
    <property type="protein sequence ID" value="AMA67429.1"/>
    <property type="molecule type" value="Genomic_DNA"/>
</dbReference>
<evidence type="ECO:0000256" key="6">
    <source>
        <dbReference type="ARBA" id="ARBA00023170"/>
    </source>
</evidence>
<gene>
    <name evidence="10" type="primary">ORF74</name>
    <name evidence="10" type="ORF">AOT99_gpORF74</name>
</gene>
<feature type="domain" description="G-protein coupled receptors family 1 profile" evidence="9">
    <location>
        <begin position="62"/>
        <end position="308"/>
    </location>
</feature>
<evidence type="ECO:0000256" key="4">
    <source>
        <dbReference type="ARBA" id="ARBA00023040"/>
    </source>
</evidence>
<protein>
    <submittedName>
        <fullName evidence="10">Membrane protein G74</fullName>
    </submittedName>
</protein>
<dbReference type="InterPro" id="IPR050119">
    <property type="entry name" value="CCR1-9-like"/>
</dbReference>
<accession>A0A0X9Y7J7</accession>
<evidence type="ECO:0000313" key="11">
    <source>
        <dbReference type="Proteomes" id="UP000207650"/>
    </source>
</evidence>
<dbReference type="Pfam" id="PF00001">
    <property type="entry name" value="7tm_1"/>
    <property type="match status" value="1"/>
</dbReference>
<dbReference type="GO" id="GO:0019722">
    <property type="term" value="P:calcium-mediated signaling"/>
    <property type="evidence" value="ECO:0007669"/>
    <property type="project" value="TreeGrafter"/>
</dbReference>
<proteinExistence type="predicted"/>
<sequence length="323" mass="36675">MYNGIVIDFDQFNWSDIFPNDTYEDYEYNVTYVESICSNGILISRSLYMIVLGVCLVLCLFGNVSFLYKLCFGPINKTCHILLLSMGINSFLACAYMCLKLCFLNGIHTTILCKVMALCYNVFGLGNVFFVCLLCIDTWFAIWFPACTPIKTVRGGAILCLITCTASILLSLPDAVNYSDLKISETTFACALDVGANTVYAKFQLSLFEYILKFFLPIVILIVFYGMCVYRLCTSKFKARLKAMRTILLLVCAFLICWVPFYVGKFLSTMLSLNAIEDSCYRRGAIDTIIMVSKILGLCQCFLQSMVYIFSTRRVRRRFSCSR</sequence>
<evidence type="ECO:0000256" key="1">
    <source>
        <dbReference type="ARBA" id="ARBA00004141"/>
    </source>
</evidence>
<dbReference type="Gene3D" id="1.20.1070.10">
    <property type="entry name" value="Rhodopsin 7-helix transmembrane proteins"/>
    <property type="match status" value="1"/>
</dbReference>